<dbReference type="EC" id="3.5.1.28" evidence="2"/>
<keyword evidence="4" id="KW-0732">Signal</keyword>
<evidence type="ECO:0000256" key="1">
    <source>
        <dbReference type="ARBA" id="ARBA00001561"/>
    </source>
</evidence>
<comment type="caution">
    <text evidence="6">The sequence shown here is derived from an EMBL/GenBank/DDBJ whole genome shotgun (WGS) entry which is preliminary data.</text>
</comment>
<reference evidence="7" key="1">
    <citation type="journal article" date="2019" name="Int. J. Syst. Evol. Microbiol.">
        <title>The Global Catalogue of Microorganisms (GCM) 10K type strain sequencing project: providing services to taxonomists for standard genome sequencing and annotation.</title>
        <authorList>
            <consortium name="The Broad Institute Genomics Platform"/>
            <consortium name="The Broad Institute Genome Sequencing Center for Infectious Disease"/>
            <person name="Wu L."/>
            <person name="Ma J."/>
        </authorList>
    </citation>
    <scope>NUCLEOTIDE SEQUENCE [LARGE SCALE GENOMIC DNA]</scope>
    <source>
        <strain evidence="7">CGMCC 1.16275</strain>
    </source>
</reference>
<dbReference type="EMBL" id="JBHTCM010000016">
    <property type="protein sequence ID" value="MFC7334462.1"/>
    <property type="molecule type" value="Genomic_DNA"/>
</dbReference>
<feature type="chain" id="PRO_5046990359" description="N-acetylmuramoyl-L-alanine amidase" evidence="4">
    <location>
        <begin position="25"/>
        <end position="444"/>
    </location>
</feature>
<sequence length="444" mass="46670">MSGWAAAVVTALLLVVSQGAPVSAAERTQTAAMPATGAAALATDARLGLHPDKTRFVVDLSRAAEFRVATAADPWRVVVEFDGVAWAVPELPPAKGLVRGVRRSEAGGRIRLELETSGPAKVVWADMLRPLDGRPPRFVLDIALTDPLGYLAAQAAVVPPPSPSAASPSAGAAPVGVQPVALRVPAPPPPAPGVLPGQSLPAALRSFPVPRSKPPLPQLPLIVLDPGHGGQDPGATAVTGVHEKEITLAVALEMRRQLLATGRYRVALTRDRDVFIKLRDRVARARSLGADLFISLHADSISRPGVRGLSVYTLSDKATDREAEMLAQRENRADAIVGLDLSAETAEVAAILIDLAQRDSRNQSLRLAGLVVDRLGREVTLLPSPLRSAGFAVLTAPDVPSVLIEMGYLSHAKDAKLLTSASHRKRLAAGLVQAVDGYFGRARS</sequence>
<evidence type="ECO:0000256" key="4">
    <source>
        <dbReference type="SAM" id="SignalP"/>
    </source>
</evidence>
<dbReference type="GO" id="GO:0008745">
    <property type="term" value="F:N-acetylmuramoyl-L-alanine amidase activity"/>
    <property type="evidence" value="ECO:0007669"/>
    <property type="project" value="UniProtKB-EC"/>
</dbReference>
<name>A0ABW2KWP3_9PROT</name>
<dbReference type="Gene3D" id="2.60.40.3500">
    <property type="match status" value="1"/>
</dbReference>
<evidence type="ECO:0000313" key="7">
    <source>
        <dbReference type="Proteomes" id="UP001596456"/>
    </source>
</evidence>
<proteinExistence type="predicted"/>
<dbReference type="PANTHER" id="PTHR30404:SF0">
    <property type="entry name" value="N-ACETYLMURAMOYL-L-ALANINE AMIDASE AMIC"/>
    <property type="match status" value="1"/>
</dbReference>
<evidence type="ECO:0000256" key="2">
    <source>
        <dbReference type="ARBA" id="ARBA00011901"/>
    </source>
</evidence>
<evidence type="ECO:0000259" key="5">
    <source>
        <dbReference type="SMART" id="SM00646"/>
    </source>
</evidence>
<evidence type="ECO:0000256" key="3">
    <source>
        <dbReference type="ARBA" id="ARBA00022801"/>
    </source>
</evidence>
<dbReference type="RefSeq" id="WP_377360020.1">
    <property type="nucleotide sequence ID" value="NZ_JBHTCM010000016.1"/>
</dbReference>
<dbReference type="Proteomes" id="UP001596456">
    <property type="component" value="Unassembled WGS sequence"/>
</dbReference>
<evidence type="ECO:0000313" key="6">
    <source>
        <dbReference type="EMBL" id="MFC7334462.1"/>
    </source>
</evidence>
<feature type="signal peptide" evidence="4">
    <location>
        <begin position="1"/>
        <end position="24"/>
    </location>
</feature>
<keyword evidence="7" id="KW-1185">Reference proteome</keyword>
<dbReference type="SUPFAM" id="SSF53187">
    <property type="entry name" value="Zn-dependent exopeptidases"/>
    <property type="match status" value="1"/>
</dbReference>
<dbReference type="InterPro" id="IPR050695">
    <property type="entry name" value="N-acetylmuramoyl_amidase_3"/>
</dbReference>
<organism evidence="6 7">
    <name type="scientific">Rhodocista pekingensis</name>
    <dbReference type="NCBI Taxonomy" id="201185"/>
    <lineage>
        <taxon>Bacteria</taxon>
        <taxon>Pseudomonadati</taxon>
        <taxon>Pseudomonadota</taxon>
        <taxon>Alphaproteobacteria</taxon>
        <taxon>Rhodospirillales</taxon>
        <taxon>Azospirillaceae</taxon>
        <taxon>Rhodocista</taxon>
    </lineage>
</organism>
<keyword evidence="3 6" id="KW-0378">Hydrolase</keyword>
<dbReference type="PANTHER" id="PTHR30404">
    <property type="entry name" value="N-ACETYLMURAMOYL-L-ALANINE AMIDASE"/>
    <property type="match status" value="1"/>
</dbReference>
<dbReference type="Pfam" id="PF01520">
    <property type="entry name" value="Amidase_3"/>
    <property type="match status" value="1"/>
</dbReference>
<gene>
    <name evidence="6" type="ORF">ACFQPS_14935</name>
</gene>
<dbReference type="CDD" id="cd02696">
    <property type="entry name" value="MurNAc-LAA"/>
    <property type="match status" value="1"/>
</dbReference>
<feature type="domain" description="MurNAc-LAA" evidence="5">
    <location>
        <begin position="282"/>
        <end position="436"/>
    </location>
</feature>
<accession>A0ABW2KWP3</accession>
<dbReference type="Gene3D" id="3.40.630.40">
    <property type="entry name" value="Zn-dependent exopeptidases"/>
    <property type="match status" value="1"/>
</dbReference>
<dbReference type="SMART" id="SM00646">
    <property type="entry name" value="Ami_3"/>
    <property type="match status" value="1"/>
</dbReference>
<comment type="catalytic activity">
    <reaction evidence="1">
        <text>Hydrolyzes the link between N-acetylmuramoyl residues and L-amino acid residues in certain cell-wall glycopeptides.</text>
        <dbReference type="EC" id="3.5.1.28"/>
    </reaction>
</comment>
<dbReference type="InterPro" id="IPR002508">
    <property type="entry name" value="MurNAc-LAA_cat"/>
</dbReference>
<protein>
    <recommendedName>
        <fullName evidence="2">N-acetylmuramoyl-L-alanine amidase</fullName>
        <ecNumber evidence="2">3.5.1.28</ecNumber>
    </recommendedName>
</protein>